<name>A0A9C7LAQ8_9BACI</name>
<sequence length="215" mass="24583">MIKTGEGSIAWNSFSECSDLKKVVWIENGIQTVIGSTSEEVVVDKGKDLLYRKQRLIFLNPNKPNRTVNVTLHLPTFEPLACTDHGQRNVYLDYHSNEVEVAFEEEGIENTNKHVLEDGVFDLFSIELILRLLPLENGYKNEIKAFNHMVNDTVIVRIEVLGLEKIFDGAREVDAWCVSVYIGESLQTYWVSKDLKELLKQSVKIGDGVFFEFVR</sequence>
<gene>
    <name evidence="1" type="ORF">NEOCIP111885_02449</name>
</gene>
<protein>
    <submittedName>
        <fullName evidence="1">Uncharacterized protein</fullName>
    </submittedName>
</protein>
<dbReference type="AlphaFoldDB" id="A0A9C7LAQ8"/>
<proteinExistence type="predicted"/>
<keyword evidence="2" id="KW-1185">Reference proteome</keyword>
<dbReference type="Proteomes" id="UP000789845">
    <property type="component" value="Unassembled WGS sequence"/>
</dbReference>
<reference evidence="1" key="1">
    <citation type="submission" date="2021-10" db="EMBL/GenBank/DDBJ databases">
        <authorList>
            <person name="Criscuolo A."/>
        </authorList>
    </citation>
    <scope>NUCLEOTIDE SEQUENCE</scope>
    <source>
        <strain evidence="1">CIP111885</strain>
    </source>
</reference>
<dbReference type="InterPro" id="IPR021457">
    <property type="entry name" value="DUF3108"/>
</dbReference>
<comment type="caution">
    <text evidence="1">The sequence shown here is derived from an EMBL/GenBank/DDBJ whole genome shotgun (WGS) entry which is preliminary data.</text>
</comment>
<evidence type="ECO:0000313" key="2">
    <source>
        <dbReference type="Proteomes" id="UP000789845"/>
    </source>
</evidence>
<evidence type="ECO:0000313" key="1">
    <source>
        <dbReference type="EMBL" id="CAG9608732.1"/>
    </source>
</evidence>
<accession>A0A9C7LAQ8</accession>
<dbReference type="RefSeq" id="WP_230496975.1">
    <property type="nucleotide sequence ID" value="NZ_CAKJTG010000012.1"/>
</dbReference>
<dbReference type="EMBL" id="CAKJTG010000012">
    <property type="protein sequence ID" value="CAG9608732.1"/>
    <property type="molecule type" value="Genomic_DNA"/>
</dbReference>
<dbReference type="Pfam" id="PF11306">
    <property type="entry name" value="DUF3108"/>
    <property type="match status" value="1"/>
</dbReference>
<organism evidence="1 2">
    <name type="scientific">Pseudoneobacillus rhizosphaerae</name>
    <dbReference type="NCBI Taxonomy" id="2880968"/>
    <lineage>
        <taxon>Bacteria</taxon>
        <taxon>Bacillati</taxon>
        <taxon>Bacillota</taxon>
        <taxon>Bacilli</taxon>
        <taxon>Bacillales</taxon>
        <taxon>Bacillaceae</taxon>
        <taxon>Pseudoneobacillus</taxon>
    </lineage>
</organism>